<feature type="domain" description="Calcineurin-like phosphoesterase" evidence="3">
    <location>
        <begin position="3"/>
        <end position="147"/>
    </location>
</feature>
<evidence type="ECO:0000256" key="1">
    <source>
        <dbReference type="ARBA" id="ARBA00008950"/>
    </source>
</evidence>
<gene>
    <name evidence="4" type="ORF">SE18_20750</name>
</gene>
<dbReference type="GO" id="GO:0016787">
    <property type="term" value="F:hydrolase activity"/>
    <property type="evidence" value="ECO:0007669"/>
    <property type="project" value="UniProtKB-UniRule"/>
</dbReference>
<dbReference type="InterPro" id="IPR000979">
    <property type="entry name" value="Phosphodiesterase_MJ0936/Vps29"/>
</dbReference>
<accession>A0A0P6XEU0</accession>
<dbReference type="OrthoDB" id="9800565at2"/>
<dbReference type="NCBIfam" id="TIGR00040">
    <property type="entry name" value="yfcE"/>
    <property type="match status" value="1"/>
</dbReference>
<dbReference type="PANTHER" id="PTHR11124">
    <property type="entry name" value="VACUOLAR SORTING PROTEIN VPS29"/>
    <property type="match status" value="1"/>
</dbReference>
<dbReference type="Gene3D" id="3.60.21.10">
    <property type="match status" value="1"/>
</dbReference>
<dbReference type="EC" id="3.1.4.-" evidence="2"/>
<evidence type="ECO:0000259" key="3">
    <source>
        <dbReference type="Pfam" id="PF12850"/>
    </source>
</evidence>
<dbReference type="STRING" id="70996.SE18_20750"/>
<comment type="cofactor">
    <cofactor evidence="2">
        <name>a divalent metal cation</name>
        <dbReference type="ChEBI" id="CHEBI:60240"/>
    </cofactor>
</comment>
<organism evidence="4 5">
    <name type="scientific">Herpetosiphon geysericola</name>
    <dbReference type="NCBI Taxonomy" id="70996"/>
    <lineage>
        <taxon>Bacteria</taxon>
        <taxon>Bacillati</taxon>
        <taxon>Chloroflexota</taxon>
        <taxon>Chloroflexia</taxon>
        <taxon>Herpetosiphonales</taxon>
        <taxon>Herpetosiphonaceae</taxon>
        <taxon>Herpetosiphon</taxon>
    </lineage>
</organism>
<evidence type="ECO:0000313" key="5">
    <source>
        <dbReference type="Proteomes" id="UP000050277"/>
    </source>
</evidence>
<dbReference type="AlphaFoldDB" id="A0A0P6XEU0"/>
<protein>
    <recommendedName>
        <fullName evidence="2">Phosphoesterase</fullName>
        <ecNumber evidence="2">3.1.4.-</ecNumber>
    </recommendedName>
</protein>
<dbReference type="GO" id="GO:0046872">
    <property type="term" value="F:metal ion binding"/>
    <property type="evidence" value="ECO:0007669"/>
    <property type="project" value="UniProtKB-KW"/>
</dbReference>
<dbReference type="Pfam" id="PF12850">
    <property type="entry name" value="Metallophos_2"/>
    <property type="match status" value="1"/>
</dbReference>
<dbReference type="InterPro" id="IPR029052">
    <property type="entry name" value="Metallo-depent_PP-like"/>
</dbReference>
<evidence type="ECO:0000313" key="4">
    <source>
        <dbReference type="EMBL" id="KPL81715.1"/>
    </source>
</evidence>
<sequence>MQRICIISDTHGKLDPRVEQLFMGASRILHAGDIGRAQPPIIDRLSAIAPVTAVTGNVDWNTALDIYPINTTIEVQGIRIMLQHIGDIPKRWQRQLPQPTPQIAICGHSHIALIEEYQGVLFINPGSASQPRGQLGEPTVVFLDIQDNGEFKAELIPLKMAEFIKHAD</sequence>
<dbReference type="InterPro" id="IPR024654">
    <property type="entry name" value="Calcineurin-like_PHP_lpxH"/>
</dbReference>
<keyword evidence="5" id="KW-1185">Reference proteome</keyword>
<reference evidence="4 5" key="1">
    <citation type="submission" date="2015-07" db="EMBL/GenBank/DDBJ databases">
        <title>Whole genome sequence of Herpetosiphon geysericola DSM 7119.</title>
        <authorList>
            <person name="Hemp J."/>
            <person name="Ward L.M."/>
            <person name="Pace L.A."/>
            <person name="Fischer W.W."/>
        </authorList>
    </citation>
    <scope>NUCLEOTIDE SEQUENCE [LARGE SCALE GENOMIC DNA]</scope>
    <source>
        <strain evidence="4 5">DSM 7119</strain>
    </source>
</reference>
<comment type="caution">
    <text evidence="4">The sequence shown here is derived from an EMBL/GenBank/DDBJ whole genome shotgun (WGS) entry which is preliminary data.</text>
</comment>
<dbReference type="Proteomes" id="UP000050277">
    <property type="component" value="Unassembled WGS sequence"/>
</dbReference>
<evidence type="ECO:0000256" key="2">
    <source>
        <dbReference type="RuleBase" id="RU362039"/>
    </source>
</evidence>
<comment type="similarity">
    <text evidence="1 2">Belongs to the metallophosphoesterase superfamily. YfcE family.</text>
</comment>
<dbReference type="SUPFAM" id="SSF56300">
    <property type="entry name" value="Metallo-dependent phosphatases"/>
    <property type="match status" value="1"/>
</dbReference>
<name>A0A0P6XEU0_9CHLR</name>
<dbReference type="EMBL" id="LGKP01000034">
    <property type="protein sequence ID" value="KPL81715.1"/>
    <property type="molecule type" value="Genomic_DNA"/>
</dbReference>
<dbReference type="RefSeq" id="WP_054536380.1">
    <property type="nucleotide sequence ID" value="NZ_LGKP01000034.1"/>
</dbReference>
<proteinExistence type="inferred from homology"/>
<keyword evidence="2" id="KW-0479">Metal-binding</keyword>